<evidence type="ECO:0000256" key="1">
    <source>
        <dbReference type="SAM" id="MobiDB-lite"/>
    </source>
</evidence>
<organism evidence="3 4">
    <name type="scientific">Actinoplanes auranticolor</name>
    <dbReference type="NCBI Taxonomy" id="47988"/>
    <lineage>
        <taxon>Bacteria</taxon>
        <taxon>Bacillati</taxon>
        <taxon>Actinomycetota</taxon>
        <taxon>Actinomycetes</taxon>
        <taxon>Micromonosporales</taxon>
        <taxon>Micromonosporaceae</taxon>
        <taxon>Actinoplanes</taxon>
    </lineage>
</organism>
<reference evidence="3" key="1">
    <citation type="submission" date="2021-03" db="EMBL/GenBank/DDBJ databases">
        <title>Whole genome shotgun sequence of Actinoplanes auranticolor NBRC 12245.</title>
        <authorList>
            <person name="Komaki H."/>
            <person name="Tamura T."/>
        </authorList>
    </citation>
    <scope>NUCLEOTIDE SEQUENCE</scope>
    <source>
        <strain evidence="3">NBRC 12245</strain>
    </source>
</reference>
<feature type="domain" description="CATRA-Associated Small Protein" evidence="2">
    <location>
        <begin position="17"/>
        <end position="100"/>
    </location>
</feature>
<dbReference type="InterPro" id="IPR046924">
    <property type="entry name" value="CATASP"/>
</dbReference>
<dbReference type="Pfam" id="PF20271">
    <property type="entry name" value="CATASP"/>
    <property type="match status" value="1"/>
</dbReference>
<evidence type="ECO:0000313" key="4">
    <source>
        <dbReference type="Proteomes" id="UP000681340"/>
    </source>
</evidence>
<protein>
    <recommendedName>
        <fullName evidence="2">CATRA-Associated Small Protein domain-containing protein</fullName>
    </recommendedName>
</protein>
<gene>
    <name evidence="3" type="ORF">Aau02nite_25280</name>
</gene>
<sequence>MPDSDGPRSLPPELVEDFLAVLDDTDSWERDAASWTAIDQVVQRARAAALAGDAAAFQDATTELDLLGGGRGNDAGSGAKGKPSAEQRGSTAELKHTLTAAQQTGAGKSSGDSRKGR</sequence>
<name>A0A919S9T0_9ACTN</name>
<dbReference type="Proteomes" id="UP000681340">
    <property type="component" value="Unassembled WGS sequence"/>
</dbReference>
<dbReference type="AlphaFoldDB" id="A0A919S9T0"/>
<feature type="region of interest" description="Disordered" evidence="1">
    <location>
        <begin position="68"/>
        <end position="117"/>
    </location>
</feature>
<proteinExistence type="predicted"/>
<evidence type="ECO:0000259" key="2">
    <source>
        <dbReference type="Pfam" id="PF20271"/>
    </source>
</evidence>
<dbReference type="RefSeq" id="WP_212988553.1">
    <property type="nucleotide sequence ID" value="NZ_BAABEA010000019.1"/>
</dbReference>
<accession>A0A919S9T0</accession>
<keyword evidence="4" id="KW-1185">Reference proteome</keyword>
<comment type="caution">
    <text evidence="3">The sequence shown here is derived from an EMBL/GenBank/DDBJ whole genome shotgun (WGS) entry which is preliminary data.</text>
</comment>
<dbReference type="EMBL" id="BOQL01000021">
    <property type="protein sequence ID" value="GIM66956.1"/>
    <property type="molecule type" value="Genomic_DNA"/>
</dbReference>
<feature type="compositionally biased region" description="Gly residues" evidence="1">
    <location>
        <begin position="68"/>
        <end position="79"/>
    </location>
</feature>
<evidence type="ECO:0000313" key="3">
    <source>
        <dbReference type="EMBL" id="GIM66956.1"/>
    </source>
</evidence>